<feature type="compositionally biased region" description="Pro residues" evidence="1">
    <location>
        <begin position="255"/>
        <end position="270"/>
    </location>
</feature>
<protein>
    <submittedName>
        <fullName evidence="2">Uncharacterized protein</fullName>
    </submittedName>
</protein>
<sequence>MTADNDSLLNAVFSAVTLPPVSTVSRVESHHESHEVHVQSSQVYSATATHFESHTSESHVISAHHQEQAHVEQKLAYIHADDAVVFKRDSLASQQSVPRSIRARSTASSEATSHTSDSTITKIDSALAQRTTLTMGGIGSKPDWPASANSHPIPQPQPPSAPQSRAPSAVSSRKSSATAQSIHSHHSTHSHNSYHSVASDESESTLKDEEHAAPIHIHAVAPPAHHEISEEIVHEDSTGHIVYRGHSDDSEEYPPHAPPPVPEEAPPRSPLPTNLLSDLRNHALYRQARPDDETSTTISEAHIESVLGGHTNGYHAASDDSDSESEIGVVVLRSVVKKDFDSHEVVAVENPAIRRQPSHVKPLDEKLKTELQQAMQTRAIEDDSASSTLSHESEDHHSLHHEDHAHQEPIVYHSAHHSEHGYVEPPPVHQLPETAAAFAAVELSHPREPPAEPEWEPRRFSSSSSRNSGYEQAVFGEKHHTEDDEGTLTSHDGIPPARDLPLRDVLTKRDSHDYPSYLHGSVSSATSSHLTGVSGHQNRGPMTGAFLHRSADGSQQIRIGHGALPPRRDTASSVAASESSTATYQSHNAAPVITGPLPPQPQLPGGHQRPRNMSKGQFSTVSSIALIPNLYDQPRVTEPLRSVRADDVLHTLAREQQHFDQHHHHHDAHHDLHQEDHHYNAYDEVHHDDHHDEPVYDHVHDGHQHEHDHHHHHHEHHHGHHEHHHDHDHHEHHHEQPALPQHQPKAREHYDSVCSDGFVHVKRPLRGKKEYHLPLGDHFVLKEGVNTLRGRWENRNFHHEDTDDEYARTLGNLDKALHSHATSTIQSKSRASTNASNVSASTCASSHAQSQAKSAVSASSCASKHSQAKSAVSASTATGSVVSQRSKQSAPALKHGIKSRTSTLQQIHEHEELKTPAVLHSLTVEVGHHDGPVLTHTPVTSPAYNDRFQSLRVVKSVRQFVQQIDQPGQKSHVIVPAPRTHVPPPVPEPDYDEVHEPVAAVRTHAERRESVLSDATSVSVNSSVSQQSQHHHHKKCLACLRSLPPTPKVGSVAGSVAHSAVRSHQGNGTVASHHSHGSRRSQTNTAKSSKRSSVDSQATLTNSAVNHQNGHADHQYHEHHEHHVEHHQKPMSPAFEEPVVTEYKVRAETHVLTDLVPLSQRRQFFESTDTEIKRNFSINRKNVKHDHLPPMVNLLA</sequence>
<feature type="compositionally biased region" description="Low complexity" evidence="1">
    <location>
        <begin position="873"/>
        <end position="884"/>
    </location>
</feature>
<feature type="compositionally biased region" description="Basic and acidic residues" evidence="1">
    <location>
        <begin position="688"/>
        <end position="707"/>
    </location>
</feature>
<reference evidence="2" key="1">
    <citation type="submission" date="2023-06" db="EMBL/GenBank/DDBJ databases">
        <authorList>
            <person name="Delattre M."/>
        </authorList>
    </citation>
    <scope>NUCLEOTIDE SEQUENCE</scope>
    <source>
        <strain evidence="2">AF72</strain>
    </source>
</reference>
<comment type="caution">
    <text evidence="2">The sequence shown here is derived from an EMBL/GenBank/DDBJ whole genome shotgun (WGS) entry which is preliminary data.</text>
</comment>
<feature type="compositionally biased region" description="Low complexity" evidence="1">
    <location>
        <begin position="162"/>
        <end position="182"/>
    </location>
</feature>
<feature type="region of interest" description="Disordered" evidence="1">
    <location>
        <begin position="135"/>
        <end position="208"/>
    </location>
</feature>
<feature type="region of interest" description="Disordered" evidence="1">
    <location>
        <begin position="445"/>
        <end position="499"/>
    </location>
</feature>
<feature type="compositionally biased region" description="Basic and acidic residues" evidence="1">
    <location>
        <begin position="391"/>
        <end position="402"/>
    </location>
</feature>
<evidence type="ECO:0000313" key="2">
    <source>
        <dbReference type="EMBL" id="CAJ0577270.1"/>
    </source>
</evidence>
<feature type="compositionally biased region" description="Low complexity" evidence="1">
    <location>
        <begin position="571"/>
        <end position="583"/>
    </location>
</feature>
<feature type="region of interest" description="Disordered" evidence="1">
    <location>
        <begin position="1006"/>
        <end position="1030"/>
    </location>
</feature>
<evidence type="ECO:0000313" key="3">
    <source>
        <dbReference type="Proteomes" id="UP001177023"/>
    </source>
</evidence>
<feature type="region of interest" description="Disordered" evidence="1">
    <location>
        <begin position="91"/>
        <end position="121"/>
    </location>
</feature>
<dbReference type="Proteomes" id="UP001177023">
    <property type="component" value="Unassembled WGS sequence"/>
</dbReference>
<feature type="compositionally biased region" description="Basic and acidic residues" evidence="1">
    <location>
        <begin position="445"/>
        <end position="459"/>
    </location>
</feature>
<feature type="region of interest" description="Disordered" evidence="1">
    <location>
        <begin position="688"/>
        <end position="749"/>
    </location>
</feature>
<proteinExistence type="predicted"/>
<feature type="compositionally biased region" description="Polar residues" evidence="1">
    <location>
        <begin position="1062"/>
        <end position="1072"/>
    </location>
</feature>
<feature type="region of interest" description="Disordered" evidence="1">
    <location>
        <begin position="242"/>
        <end position="274"/>
    </location>
</feature>
<feature type="region of interest" description="Disordered" evidence="1">
    <location>
        <begin position="873"/>
        <end position="902"/>
    </location>
</feature>
<feature type="region of interest" description="Disordered" evidence="1">
    <location>
        <begin position="563"/>
        <end position="617"/>
    </location>
</feature>
<feature type="region of interest" description="Disordered" evidence="1">
    <location>
        <begin position="1049"/>
        <end position="1098"/>
    </location>
</feature>
<name>A0AA36CZR9_9BILA</name>
<feature type="compositionally biased region" description="Basic residues" evidence="1">
    <location>
        <begin position="708"/>
        <end position="732"/>
    </location>
</feature>
<dbReference type="EMBL" id="CATQJA010002650">
    <property type="protein sequence ID" value="CAJ0577270.1"/>
    <property type="molecule type" value="Genomic_DNA"/>
</dbReference>
<feature type="compositionally biased region" description="Low complexity" evidence="1">
    <location>
        <begin position="1017"/>
        <end position="1028"/>
    </location>
</feature>
<dbReference type="AlphaFoldDB" id="A0AA36CZR9"/>
<feature type="region of interest" description="Disordered" evidence="1">
    <location>
        <begin position="378"/>
        <end position="402"/>
    </location>
</feature>
<accession>A0AA36CZR9</accession>
<gene>
    <name evidence="2" type="ORF">MSPICULIGERA_LOCUS15548</name>
</gene>
<organism evidence="2 3">
    <name type="scientific">Mesorhabditis spiculigera</name>
    <dbReference type="NCBI Taxonomy" id="96644"/>
    <lineage>
        <taxon>Eukaryota</taxon>
        <taxon>Metazoa</taxon>
        <taxon>Ecdysozoa</taxon>
        <taxon>Nematoda</taxon>
        <taxon>Chromadorea</taxon>
        <taxon>Rhabditida</taxon>
        <taxon>Rhabditina</taxon>
        <taxon>Rhabditomorpha</taxon>
        <taxon>Rhabditoidea</taxon>
        <taxon>Rhabditidae</taxon>
        <taxon>Mesorhabditinae</taxon>
        <taxon>Mesorhabditis</taxon>
    </lineage>
</organism>
<keyword evidence="3" id="KW-1185">Reference proteome</keyword>
<evidence type="ECO:0000256" key="1">
    <source>
        <dbReference type="SAM" id="MobiDB-lite"/>
    </source>
</evidence>
<feature type="non-terminal residue" evidence="2">
    <location>
        <position position="1"/>
    </location>
</feature>
<feature type="compositionally biased region" description="Low complexity" evidence="1">
    <location>
        <begin position="99"/>
        <end position="119"/>
    </location>
</feature>